<proteinExistence type="predicted"/>
<name>A0A1A6ADX9_9TREE</name>
<dbReference type="EMBL" id="CP144530">
    <property type="protein sequence ID" value="WWC57522.1"/>
    <property type="molecule type" value="Genomic_DNA"/>
</dbReference>
<dbReference type="VEuPathDB" id="FungiDB:I303_00054"/>
<dbReference type="OrthoDB" id="2561532at2759"/>
<dbReference type="KEGG" id="kdj:28963753"/>
<protein>
    <submittedName>
        <fullName evidence="2">Uncharacterized protein</fullName>
    </submittedName>
</protein>
<evidence type="ECO:0000313" key="3">
    <source>
        <dbReference type="EMBL" id="WWC57522.1"/>
    </source>
</evidence>
<keyword evidence="4" id="KW-1185">Reference proteome</keyword>
<organism evidence="2">
    <name type="scientific">Kwoniella dejecticola CBS 10117</name>
    <dbReference type="NCBI Taxonomy" id="1296121"/>
    <lineage>
        <taxon>Eukaryota</taxon>
        <taxon>Fungi</taxon>
        <taxon>Dikarya</taxon>
        <taxon>Basidiomycota</taxon>
        <taxon>Agaricomycotina</taxon>
        <taxon>Tremellomycetes</taxon>
        <taxon>Tremellales</taxon>
        <taxon>Cryptococcaceae</taxon>
        <taxon>Kwoniella</taxon>
    </lineage>
</organism>
<keyword evidence="1" id="KW-0732">Signal</keyword>
<feature type="signal peptide" evidence="1">
    <location>
        <begin position="1"/>
        <end position="26"/>
    </location>
</feature>
<reference evidence="3" key="3">
    <citation type="submission" date="2024-02" db="EMBL/GenBank/DDBJ databases">
        <title>Comparative genomics of Cryptococcus and Kwoniella reveals pathogenesis evolution and contrasting modes of karyotype evolution via chromosome fusion or intercentromeric recombination.</title>
        <authorList>
            <person name="Coelho M.A."/>
            <person name="David-Palma M."/>
            <person name="Shea T."/>
            <person name="Bowers K."/>
            <person name="McGinley-Smith S."/>
            <person name="Mohammad A.W."/>
            <person name="Gnirke A."/>
            <person name="Yurkov A.M."/>
            <person name="Nowrousian M."/>
            <person name="Sun S."/>
            <person name="Cuomo C.A."/>
            <person name="Heitman J."/>
        </authorList>
    </citation>
    <scope>NUCLEOTIDE SEQUENCE</scope>
    <source>
        <strain evidence="3">CBS 10117</strain>
    </source>
</reference>
<evidence type="ECO:0000313" key="4">
    <source>
        <dbReference type="Proteomes" id="UP000078595"/>
    </source>
</evidence>
<dbReference type="RefSeq" id="XP_018266085.1">
    <property type="nucleotide sequence ID" value="XM_018403431.1"/>
</dbReference>
<gene>
    <name evidence="2" type="ORF">I303_00054</name>
    <name evidence="3" type="ORF">I303_100054</name>
</gene>
<sequence>MYATLLKSSVLLVSLILVSLSLKVDARQTRQKRDVPTVLDIDVPEYMDKWDYTTEFNHLCTGIFPDDGEPESPILTETYAEYAKGNKLSIQNRAIDAPVKGTVFWVSCMYRYPDGEMHQLGQYIAEKVGGRMVRYVNADAHLDGKKKDKARR</sequence>
<accession>A0A1A6ADX9</accession>
<dbReference type="AlphaFoldDB" id="A0A1A6ADX9"/>
<dbReference type="Proteomes" id="UP000078595">
    <property type="component" value="Chromosome 1"/>
</dbReference>
<reference evidence="2" key="1">
    <citation type="submission" date="2013-07" db="EMBL/GenBank/DDBJ databases">
        <title>The Genome Sequence of Cryptococcus dejecticola CBS10117.</title>
        <authorList>
            <consortium name="The Broad Institute Genome Sequencing Platform"/>
            <person name="Cuomo C."/>
            <person name="Litvintseva A."/>
            <person name="Chen Y."/>
            <person name="Heitman J."/>
            <person name="Sun S."/>
            <person name="Springer D."/>
            <person name="Dromer F."/>
            <person name="Young S.K."/>
            <person name="Zeng Q."/>
            <person name="Gargeya S."/>
            <person name="Fitzgerald M."/>
            <person name="Abouelleil A."/>
            <person name="Alvarado L."/>
            <person name="Berlin A.M."/>
            <person name="Chapman S.B."/>
            <person name="Dewar J."/>
            <person name="Goldberg J."/>
            <person name="Griggs A."/>
            <person name="Gujja S."/>
            <person name="Hansen M."/>
            <person name="Howarth C."/>
            <person name="Imamovic A."/>
            <person name="Larimer J."/>
            <person name="McCowan C."/>
            <person name="Murphy C."/>
            <person name="Pearson M."/>
            <person name="Priest M."/>
            <person name="Roberts A."/>
            <person name="Saif S."/>
            <person name="Shea T."/>
            <person name="Sykes S."/>
            <person name="Wortman J."/>
            <person name="Nusbaum C."/>
            <person name="Birren B."/>
        </authorList>
    </citation>
    <scope>NUCLEOTIDE SEQUENCE [LARGE SCALE GENOMIC DNA]</scope>
    <source>
        <strain evidence="2">CBS 10117</strain>
    </source>
</reference>
<dbReference type="GeneID" id="28963753"/>
<evidence type="ECO:0000313" key="2">
    <source>
        <dbReference type="EMBL" id="OBR88243.1"/>
    </source>
</evidence>
<dbReference type="EMBL" id="KI894027">
    <property type="protein sequence ID" value="OBR88243.1"/>
    <property type="molecule type" value="Genomic_DNA"/>
</dbReference>
<evidence type="ECO:0000256" key="1">
    <source>
        <dbReference type="SAM" id="SignalP"/>
    </source>
</evidence>
<feature type="chain" id="PRO_5008342322" evidence="1">
    <location>
        <begin position="27"/>
        <end position="152"/>
    </location>
</feature>
<reference evidence="3" key="2">
    <citation type="submission" date="2013-07" db="EMBL/GenBank/DDBJ databases">
        <authorList>
            <consortium name="The Broad Institute Genome Sequencing Platform"/>
            <person name="Cuomo C."/>
            <person name="Litvintseva A."/>
            <person name="Chen Y."/>
            <person name="Heitman J."/>
            <person name="Sun S."/>
            <person name="Springer D."/>
            <person name="Dromer F."/>
            <person name="Young S.K."/>
            <person name="Zeng Q."/>
            <person name="Gargeya S."/>
            <person name="Fitzgerald M."/>
            <person name="Abouelleil A."/>
            <person name="Alvarado L."/>
            <person name="Berlin A.M."/>
            <person name="Chapman S.B."/>
            <person name="Dewar J."/>
            <person name="Goldberg J."/>
            <person name="Griggs A."/>
            <person name="Gujja S."/>
            <person name="Hansen M."/>
            <person name="Howarth C."/>
            <person name="Imamovic A."/>
            <person name="Larimer J."/>
            <person name="McCowan C."/>
            <person name="Murphy C."/>
            <person name="Pearson M."/>
            <person name="Priest M."/>
            <person name="Roberts A."/>
            <person name="Saif S."/>
            <person name="Shea T."/>
            <person name="Sykes S."/>
            <person name="Wortman J."/>
            <person name="Nusbaum C."/>
            <person name="Birren B."/>
        </authorList>
    </citation>
    <scope>NUCLEOTIDE SEQUENCE</scope>
    <source>
        <strain evidence="3">CBS 10117</strain>
    </source>
</reference>